<dbReference type="Pfam" id="PF00144">
    <property type="entry name" value="Beta-lactamase"/>
    <property type="match status" value="1"/>
</dbReference>
<accession>A0ABP8YTX8</accession>
<dbReference type="GO" id="GO:0016787">
    <property type="term" value="F:hydrolase activity"/>
    <property type="evidence" value="ECO:0007669"/>
    <property type="project" value="UniProtKB-KW"/>
</dbReference>
<dbReference type="Gene3D" id="3.40.710.10">
    <property type="entry name" value="DD-peptidase/beta-lactamase superfamily"/>
    <property type="match status" value="1"/>
</dbReference>
<comment type="caution">
    <text evidence="2">The sequence shown here is derived from an EMBL/GenBank/DDBJ whole genome shotgun (WGS) entry which is preliminary data.</text>
</comment>
<protein>
    <submittedName>
        <fullName evidence="2">Serine hydrolase domain-containing protein</fullName>
    </submittedName>
</protein>
<evidence type="ECO:0000259" key="1">
    <source>
        <dbReference type="Pfam" id="PF00144"/>
    </source>
</evidence>
<evidence type="ECO:0000313" key="2">
    <source>
        <dbReference type="EMBL" id="GAA4736791.1"/>
    </source>
</evidence>
<feature type="domain" description="Beta-lactamase-related" evidence="1">
    <location>
        <begin position="10"/>
        <end position="331"/>
    </location>
</feature>
<evidence type="ECO:0000313" key="3">
    <source>
        <dbReference type="Proteomes" id="UP001499882"/>
    </source>
</evidence>
<reference evidence="3" key="1">
    <citation type="journal article" date="2019" name="Int. J. Syst. Evol. Microbiol.">
        <title>The Global Catalogue of Microorganisms (GCM) 10K type strain sequencing project: providing services to taxonomists for standard genome sequencing and annotation.</title>
        <authorList>
            <consortium name="The Broad Institute Genomics Platform"/>
            <consortium name="The Broad Institute Genome Sequencing Center for Infectious Disease"/>
            <person name="Wu L."/>
            <person name="Ma J."/>
        </authorList>
    </citation>
    <scope>NUCLEOTIDE SEQUENCE [LARGE SCALE GENOMIC DNA]</scope>
    <source>
        <strain evidence="3">JCM 18532</strain>
    </source>
</reference>
<gene>
    <name evidence="2" type="ORF">GCM10023350_20840</name>
</gene>
<organism evidence="2 3">
    <name type="scientific">Nocardioides endophyticus</name>
    <dbReference type="NCBI Taxonomy" id="1353775"/>
    <lineage>
        <taxon>Bacteria</taxon>
        <taxon>Bacillati</taxon>
        <taxon>Actinomycetota</taxon>
        <taxon>Actinomycetes</taxon>
        <taxon>Propionibacteriales</taxon>
        <taxon>Nocardioidaceae</taxon>
        <taxon>Nocardioides</taxon>
    </lineage>
</organism>
<dbReference type="EMBL" id="BAABKN010000014">
    <property type="protein sequence ID" value="GAA4736791.1"/>
    <property type="molecule type" value="Genomic_DNA"/>
</dbReference>
<dbReference type="SUPFAM" id="SSF56601">
    <property type="entry name" value="beta-lactamase/transpeptidase-like"/>
    <property type="match status" value="1"/>
</dbReference>
<dbReference type="InterPro" id="IPR050789">
    <property type="entry name" value="Diverse_Enzym_Activities"/>
</dbReference>
<dbReference type="RefSeq" id="WP_345526705.1">
    <property type="nucleotide sequence ID" value="NZ_BAABKN010000014.1"/>
</dbReference>
<dbReference type="InterPro" id="IPR001466">
    <property type="entry name" value="Beta-lactam-related"/>
</dbReference>
<name>A0ABP8YTX8_9ACTN</name>
<proteinExistence type="predicted"/>
<keyword evidence="3" id="KW-1185">Reference proteome</keyword>
<dbReference type="PANTHER" id="PTHR43283:SF3">
    <property type="entry name" value="BETA-LACTAMASE FAMILY PROTEIN (AFU_ORTHOLOGUE AFUA_5G07500)"/>
    <property type="match status" value="1"/>
</dbReference>
<dbReference type="PANTHER" id="PTHR43283">
    <property type="entry name" value="BETA-LACTAMASE-RELATED"/>
    <property type="match status" value="1"/>
</dbReference>
<dbReference type="InterPro" id="IPR012338">
    <property type="entry name" value="Beta-lactam/transpept-like"/>
</dbReference>
<dbReference type="Proteomes" id="UP001499882">
    <property type="component" value="Unassembled WGS sequence"/>
</dbReference>
<sequence>MAATSVLRVRHRLAELAEAHDVPGASVSVFADGEVVDAAVGTVNLRTGVEVRPDSPFMIQSITKVWTATLVMQLVDEDLVALDEPITRYLPGFRTADRPASAGITVRHLLTHTGGFEGDLWAATTTDDDALKLFVDEHVSRATQYLEPGRAYSYCSAGLGVLGRLVEALRGTTYAVALRRYLTDPLGVDEVAFDAGEAMGFRTAIGHVRPGPGEPLRTLPTWAVLPLSNPAAGNQLAMPARGLIEFAQMHLADGRAPRGARLLSAESARMMRTPQVAVPATFGGPVDQGLGWRLTAAGRVAEHGGDAPGCAAMLRLVPDRQVAVAVLGNGGDMTGLVSTLCDELLSELAGVAPRVLGSVPHQTAVDDPDRYCGRYELRNRVAEVSTDDQRRLWLTQEERNEAAWMSMLAGIDSRPETFELRRVEGGRFARLDREGEMAGVVEFIDTDSMGRARFLHDGRAAPRVD</sequence>
<keyword evidence="2" id="KW-0378">Hydrolase</keyword>